<keyword evidence="4" id="KW-0802">TPR repeat</keyword>
<dbReference type="SUPFAM" id="SSF55073">
    <property type="entry name" value="Nucleotide cyclase"/>
    <property type="match status" value="1"/>
</dbReference>
<gene>
    <name evidence="7" type="ORF">GCM10017161_11100</name>
</gene>
<dbReference type="Gene3D" id="1.25.40.10">
    <property type="entry name" value="Tetratricopeptide repeat domain"/>
    <property type="match status" value="3"/>
</dbReference>
<feature type="repeat" description="TPR" evidence="4">
    <location>
        <begin position="237"/>
        <end position="270"/>
    </location>
</feature>
<dbReference type="PROSITE" id="PS50005">
    <property type="entry name" value="TPR"/>
    <property type="match status" value="1"/>
</dbReference>
<evidence type="ECO:0000256" key="3">
    <source>
        <dbReference type="ARBA" id="ARBA00034247"/>
    </source>
</evidence>
<dbReference type="Pfam" id="PF13432">
    <property type="entry name" value="TPR_16"/>
    <property type="match status" value="1"/>
</dbReference>
<comment type="cofactor">
    <cofactor evidence="1">
        <name>Mg(2+)</name>
        <dbReference type="ChEBI" id="CHEBI:18420"/>
    </cofactor>
</comment>
<dbReference type="EMBL" id="BNCK01000002">
    <property type="protein sequence ID" value="GHF85327.1"/>
    <property type="molecule type" value="Genomic_DNA"/>
</dbReference>
<keyword evidence="5" id="KW-0472">Membrane</keyword>
<dbReference type="SMART" id="SM00267">
    <property type="entry name" value="GGDEF"/>
    <property type="match status" value="1"/>
</dbReference>
<dbReference type="GO" id="GO:0052621">
    <property type="term" value="F:diguanylate cyclase activity"/>
    <property type="evidence" value="ECO:0007669"/>
    <property type="project" value="UniProtKB-EC"/>
</dbReference>
<comment type="caution">
    <text evidence="7">The sequence shown here is derived from an EMBL/GenBank/DDBJ whole genome shotgun (WGS) entry which is preliminary data.</text>
</comment>
<evidence type="ECO:0000256" key="1">
    <source>
        <dbReference type="ARBA" id="ARBA00001946"/>
    </source>
</evidence>
<dbReference type="CDD" id="cd01949">
    <property type="entry name" value="GGDEF"/>
    <property type="match status" value="1"/>
</dbReference>
<reference evidence="7" key="2">
    <citation type="submission" date="2020-09" db="EMBL/GenBank/DDBJ databases">
        <authorList>
            <person name="Sun Q."/>
            <person name="Kim S."/>
        </authorList>
    </citation>
    <scope>NUCLEOTIDE SEQUENCE</scope>
    <source>
        <strain evidence="7">KCTC 42731</strain>
    </source>
</reference>
<dbReference type="PANTHER" id="PTHR45138:SF9">
    <property type="entry name" value="DIGUANYLATE CYCLASE DGCM-RELATED"/>
    <property type="match status" value="1"/>
</dbReference>
<evidence type="ECO:0000256" key="5">
    <source>
        <dbReference type="SAM" id="Phobius"/>
    </source>
</evidence>
<dbReference type="AlphaFoldDB" id="A0A919BE51"/>
<keyword evidence="5" id="KW-1133">Transmembrane helix</keyword>
<name>A0A919BE51_9GAMM</name>
<dbReference type="InterPro" id="IPR000160">
    <property type="entry name" value="GGDEF_dom"/>
</dbReference>
<dbReference type="Pfam" id="PF13424">
    <property type="entry name" value="TPR_12"/>
    <property type="match status" value="1"/>
</dbReference>
<keyword evidence="8" id="KW-1185">Reference proteome</keyword>
<evidence type="ECO:0000313" key="7">
    <source>
        <dbReference type="EMBL" id="GHF85327.1"/>
    </source>
</evidence>
<dbReference type="InterPro" id="IPR043128">
    <property type="entry name" value="Rev_trsase/Diguanyl_cyclase"/>
</dbReference>
<dbReference type="InterPro" id="IPR011990">
    <property type="entry name" value="TPR-like_helical_dom_sf"/>
</dbReference>
<evidence type="ECO:0000256" key="2">
    <source>
        <dbReference type="ARBA" id="ARBA00012528"/>
    </source>
</evidence>
<accession>A0A919BE51</accession>
<dbReference type="Pfam" id="PF00990">
    <property type="entry name" value="GGDEF"/>
    <property type="match status" value="1"/>
</dbReference>
<dbReference type="PANTHER" id="PTHR45138">
    <property type="entry name" value="REGULATORY COMPONENTS OF SENSORY TRANSDUCTION SYSTEM"/>
    <property type="match status" value="1"/>
</dbReference>
<dbReference type="NCBIfam" id="TIGR00254">
    <property type="entry name" value="GGDEF"/>
    <property type="match status" value="1"/>
</dbReference>
<dbReference type="SMART" id="SM00028">
    <property type="entry name" value="TPR"/>
    <property type="match status" value="7"/>
</dbReference>
<evidence type="ECO:0000256" key="4">
    <source>
        <dbReference type="PROSITE-ProRule" id="PRU00339"/>
    </source>
</evidence>
<evidence type="ECO:0000313" key="8">
    <source>
        <dbReference type="Proteomes" id="UP000623842"/>
    </source>
</evidence>
<dbReference type="InterPro" id="IPR029787">
    <property type="entry name" value="Nucleotide_cyclase"/>
</dbReference>
<evidence type="ECO:0000259" key="6">
    <source>
        <dbReference type="PROSITE" id="PS50887"/>
    </source>
</evidence>
<keyword evidence="5" id="KW-0812">Transmembrane</keyword>
<comment type="catalytic activity">
    <reaction evidence="3">
        <text>2 GTP = 3',3'-c-di-GMP + 2 diphosphate</text>
        <dbReference type="Rhea" id="RHEA:24898"/>
        <dbReference type="ChEBI" id="CHEBI:33019"/>
        <dbReference type="ChEBI" id="CHEBI:37565"/>
        <dbReference type="ChEBI" id="CHEBI:58805"/>
        <dbReference type="EC" id="2.7.7.65"/>
    </reaction>
</comment>
<dbReference type="Proteomes" id="UP000623842">
    <property type="component" value="Unassembled WGS sequence"/>
</dbReference>
<dbReference type="InterPro" id="IPR050469">
    <property type="entry name" value="Diguanylate_Cyclase"/>
</dbReference>
<proteinExistence type="predicted"/>
<dbReference type="InterPro" id="IPR019734">
    <property type="entry name" value="TPR_rpt"/>
</dbReference>
<sequence>MGSIYRHCLSLLAPIFVFVTLLISCDIYAQKILTTQEFDQFIEQVELKKDTNVKQAFDELITQEAYISELPTEKQLIFYRLKAELYVEQGKYLLGKSLATKALDLSRSLPHPSITASEILYARGFSHESLGDYDAAREDYLNGLEIADSLNNKKIVAIGLINLGALDYLLQKFDRSLIMFNDALAIANEVKDNELLGFVYAEFGILYSFLGQDDKSMLYYIKSKDYYLEAGKSLYAFNTLRNLASNYAAKNNYDKAIELFQEIIDNKEKITNNELLAFVYTGMAWAQIKQKDKNPEASYEYMKIAGEYMQHAEQVDVPINYALEKGYLFLELERYDEALTSLEEATKLFKLYENNEEKITATISKLNVLYLSGELHYKLGNYQKAYQSQEEMFNFAVTLPEKNNIEEVEELRMRYESQQADIDKKLLDQEQYVQAISLAETQRKLQNRQWYLVLFAIVSIVLAWALIKVVKGQRKLIDASRTDALTQIANRRHLMSVIEKQFEEATTNQTTLSLVMIDVDDFKTINDKFGHKVGDNVLIKVASIGAKLMRSSDTFGRFGGEEFIAVLPQTSAEDAFTVAERIRVNVYEQYWGIEELGAVSLSLGVVTYENGNFDNCEELFKQADQLLYQAKRSGKNRVHSD</sequence>
<feature type="transmembrane region" description="Helical" evidence="5">
    <location>
        <begin position="450"/>
        <end position="467"/>
    </location>
</feature>
<dbReference type="EC" id="2.7.7.65" evidence="2"/>
<feature type="domain" description="GGDEF" evidence="6">
    <location>
        <begin position="510"/>
        <end position="641"/>
    </location>
</feature>
<dbReference type="Gene3D" id="3.30.70.270">
    <property type="match status" value="1"/>
</dbReference>
<dbReference type="FunFam" id="3.30.70.270:FF:000001">
    <property type="entry name" value="Diguanylate cyclase domain protein"/>
    <property type="match status" value="1"/>
</dbReference>
<organism evidence="7 8">
    <name type="scientific">Thalassotalea marina</name>
    <dbReference type="NCBI Taxonomy" id="1673741"/>
    <lineage>
        <taxon>Bacteria</taxon>
        <taxon>Pseudomonadati</taxon>
        <taxon>Pseudomonadota</taxon>
        <taxon>Gammaproteobacteria</taxon>
        <taxon>Alteromonadales</taxon>
        <taxon>Colwelliaceae</taxon>
        <taxon>Thalassotalea</taxon>
    </lineage>
</organism>
<dbReference type="PROSITE" id="PS51257">
    <property type="entry name" value="PROKAR_LIPOPROTEIN"/>
    <property type="match status" value="1"/>
</dbReference>
<dbReference type="SUPFAM" id="SSF48452">
    <property type="entry name" value="TPR-like"/>
    <property type="match status" value="2"/>
</dbReference>
<dbReference type="PROSITE" id="PS50887">
    <property type="entry name" value="GGDEF"/>
    <property type="match status" value="1"/>
</dbReference>
<protein>
    <recommendedName>
        <fullName evidence="2">diguanylate cyclase</fullName>
        <ecNumber evidence="2">2.7.7.65</ecNumber>
    </recommendedName>
</protein>
<reference evidence="7" key="1">
    <citation type="journal article" date="2014" name="Int. J. Syst. Evol. Microbiol.">
        <title>Complete genome sequence of Corynebacterium casei LMG S-19264T (=DSM 44701T), isolated from a smear-ripened cheese.</title>
        <authorList>
            <consortium name="US DOE Joint Genome Institute (JGI-PGF)"/>
            <person name="Walter F."/>
            <person name="Albersmeier A."/>
            <person name="Kalinowski J."/>
            <person name="Ruckert C."/>
        </authorList>
    </citation>
    <scope>NUCLEOTIDE SEQUENCE</scope>
    <source>
        <strain evidence="7">KCTC 42731</strain>
    </source>
</reference>